<dbReference type="AlphaFoldDB" id="A0A9D0ZXS3"/>
<dbReference type="PANTHER" id="PTHR10443">
    <property type="entry name" value="MICROSOMAL DIPEPTIDASE"/>
    <property type="match status" value="1"/>
</dbReference>
<name>A0A9D0ZXS3_9FIRM</name>
<organism evidence="1 2">
    <name type="scientific">Candidatus Limivivens merdigallinarum</name>
    <dbReference type="NCBI Taxonomy" id="2840859"/>
    <lineage>
        <taxon>Bacteria</taxon>
        <taxon>Bacillati</taxon>
        <taxon>Bacillota</taxon>
        <taxon>Clostridia</taxon>
        <taxon>Lachnospirales</taxon>
        <taxon>Lachnospiraceae</taxon>
        <taxon>Lachnospiraceae incertae sedis</taxon>
        <taxon>Candidatus Limivivens</taxon>
    </lineage>
</organism>
<protein>
    <submittedName>
        <fullName evidence="1">Dipeptidase</fullName>
    </submittedName>
</protein>
<dbReference type="InterPro" id="IPR008257">
    <property type="entry name" value="Pept_M19"/>
</dbReference>
<dbReference type="SUPFAM" id="SSF51556">
    <property type="entry name" value="Metallo-dependent hydrolases"/>
    <property type="match status" value="1"/>
</dbReference>
<sequence length="329" mass="37529">MKAADMHCDTIGRLYQAAKRGEEAKLRENDFHLDLMKMAKGDYLLQNFAMFVPLNETENPFETAMEMIDLYYEELKKNQDLICPVYSFQDIVDNQANGKMSAMLTLEEGQVINGKLSLLRDFYRIGVRMMTLTWNFGNMLGEPNLIMDGEKPLFHERNPKGLTPLGIEAVQEMERIGIIVDVSHLSDGGFWDVFRHTKKPFVASHSNAYALCPVCRNLTDDMIQALGDRGGVMGLNYLDEFLTEAYQTVSEEELLEIMADHVLHMRDVGGIEVCALGSDYDGIAGNKALPDGSYMERLWEKLRQRGLSENELEKVFFRNVLRVYREILG</sequence>
<dbReference type="Proteomes" id="UP000886886">
    <property type="component" value="Unassembled WGS sequence"/>
</dbReference>
<dbReference type="PROSITE" id="PS51365">
    <property type="entry name" value="RENAL_DIPEPTIDASE_2"/>
    <property type="match status" value="1"/>
</dbReference>
<reference evidence="1" key="2">
    <citation type="journal article" date="2021" name="PeerJ">
        <title>Extensive microbial diversity within the chicken gut microbiome revealed by metagenomics and culture.</title>
        <authorList>
            <person name="Gilroy R."/>
            <person name="Ravi A."/>
            <person name="Getino M."/>
            <person name="Pursley I."/>
            <person name="Horton D.L."/>
            <person name="Alikhan N.F."/>
            <person name="Baker D."/>
            <person name="Gharbi K."/>
            <person name="Hall N."/>
            <person name="Watson M."/>
            <person name="Adriaenssens E.M."/>
            <person name="Foster-Nyarko E."/>
            <person name="Jarju S."/>
            <person name="Secka A."/>
            <person name="Antonio M."/>
            <person name="Oren A."/>
            <person name="Chaudhuri R.R."/>
            <person name="La Ragione R."/>
            <person name="Hildebrand F."/>
            <person name="Pallen M.J."/>
        </authorList>
    </citation>
    <scope>NUCLEOTIDE SEQUENCE</scope>
    <source>
        <strain evidence="1">ChiSjej3B21-11622</strain>
    </source>
</reference>
<gene>
    <name evidence="1" type="ORF">IAB26_13340</name>
</gene>
<evidence type="ECO:0000313" key="1">
    <source>
        <dbReference type="EMBL" id="HIQ97527.1"/>
    </source>
</evidence>
<accession>A0A9D0ZXS3</accession>
<comment type="caution">
    <text evidence="1">The sequence shown here is derived from an EMBL/GenBank/DDBJ whole genome shotgun (WGS) entry which is preliminary data.</text>
</comment>
<evidence type="ECO:0000313" key="2">
    <source>
        <dbReference type="Proteomes" id="UP000886886"/>
    </source>
</evidence>
<dbReference type="InterPro" id="IPR032466">
    <property type="entry name" value="Metal_Hydrolase"/>
</dbReference>
<dbReference type="Gene3D" id="3.20.20.140">
    <property type="entry name" value="Metal-dependent hydrolases"/>
    <property type="match status" value="1"/>
</dbReference>
<dbReference type="PANTHER" id="PTHR10443:SF12">
    <property type="entry name" value="DIPEPTIDASE"/>
    <property type="match status" value="1"/>
</dbReference>
<dbReference type="GO" id="GO:0070573">
    <property type="term" value="F:metallodipeptidase activity"/>
    <property type="evidence" value="ECO:0007669"/>
    <property type="project" value="InterPro"/>
</dbReference>
<dbReference type="CDD" id="cd01301">
    <property type="entry name" value="rDP_like"/>
    <property type="match status" value="1"/>
</dbReference>
<dbReference type="EMBL" id="DVFT01000197">
    <property type="protein sequence ID" value="HIQ97527.1"/>
    <property type="molecule type" value="Genomic_DNA"/>
</dbReference>
<proteinExistence type="predicted"/>
<reference evidence="1" key="1">
    <citation type="submission" date="2020-10" db="EMBL/GenBank/DDBJ databases">
        <authorList>
            <person name="Gilroy R."/>
        </authorList>
    </citation>
    <scope>NUCLEOTIDE SEQUENCE</scope>
    <source>
        <strain evidence="1">ChiSjej3B21-11622</strain>
    </source>
</reference>
<dbReference type="Pfam" id="PF01244">
    <property type="entry name" value="Peptidase_M19"/>
    <property type="match status" value="1"/>
</dbReference>
<dbReference type="GO" id="GO:0006508">
    <property type="term" value="P:proteolysis"/>
    <property type="evidence" value="ECO:0007669"/>
    <property type="project" value="InterPro"/>
</dbReference>